<keyword evidence="3 7" id="KW-0997">Cell inner membrane</keyword>
<name>A0A1I7LTD7_9BURK</name>
<evidence type="ECO:0000256" key="1">
    <source>
        <dbReference type="ARBA" id="ARBA00004429"/>
    </source>
</evidence>
<keyword evidence="6 9" id="KW-0472">Membrane</keyword>
<dbReference type="OrthoDB" id="9777699at2"/>
<evidence type="ECO:0000256" key="8">
    <source>
        <dbReference type="SAM" id="MobiDB-lite"/>
    </source>
</evidence>
<dbReference type="RefSeq" id="WP_093559324.1">
    <property type="nucleotide sequence ID" value="NZ_FPBO01000037.1"/>
</dbReference>
<feature type="transmembrane region" description="Helical" evidence="9">
    <location>
        <begin position="451"/>
        <end position="477"/>
    </location>
</feature>
<dbReference type="AlphaFoldDB" id="A0A1I7LTD7"/>
<feature type="transmembrane region" description="Helical" evidence="9">
    <location>
        <begin position="231"/>
        <end position="252"/>
    </location>
</feature>
<sequence length="575" mass="62175">MIPLELMPPVMFGGLVVFMLVGFPVAFSLLAVGLFFGLISIHHGYFTIPFMQAVPQRIFGSVLANDLLLAIPFFTFMGAVLEKCRLAEDMLDSMGQLFGRIRGGLGYSVIIVGFILGAITGTVAAQVIAMAMISLPVMMRYGYHMRYATGVLAASGTITQLVPPSLVLVVLADQLKTQTASADVGSMYLGAWGPSIVQIGLFALYTFILSRIRPDWLPAAPQTDQAKVGWALWRQCLRGIVPAAVLIFMVLGTMMLGIATPTESGAMGALGAVVLAVIRHEEFSARDRIVFRVGMAAMAVAALIGAFYYEKTTGLAPVAKPFVQAALALLYVAVTWLLVRASRIKPLRELIVLSYQSTMRLTAMVVFILIGSTCFSVVFQGVDGGRWVEHLFTGIPGGWIGFLLVVNLFVFFLAFFLDFFEIAFIVVPMLAPVAQKILAPELEPMMGSPEAAASAALVWFGVMLCVNMQTSFMHPPFGFALFYLRGVAPKEVKSSDIYWGALPWVGLQMVMVLLVAAFPQTVTMFLDKGTASDGPPAGLMIEQPAGNESQPAAEPEFQLPQFEETPPAEPAPEKK</sequence>
<feature type="transmembrane region" description="Helical" evidence="9">
    <location>
        <begin position="290"/>
        <end position="309"/>
    </location>
</feature>
<evidence type="ECO:0000256" key="4">
    <source>
        <dbReference type="ARBA" id="ARBA00022692"/>
    </source>
</evidence>
<dbReference type="PANTHER" id="PTHR33362">
    <property type="entry name" value="SIALIC ACID TRAP TRANSPORTER PERMEASE PROTEIN SIAT-RELATED"/>
    <property type="match status" value="1"/>
</dbReference>
<dbReference type="EMBL" id="FPBO01000037">
    <property type="protein sequence ID" value="SFV12909.1"/>
    <property type="molecule type" value="Genomic_DNA"/>
</dbReference>
<evidence type="ECO:0000256" key="9">
    <source>
        <dbReference type="SAM" id="Phobius"/>
    </source>
</evidence>
<feature type="transmembrane region" description="Helical" evidence="9">
    <location>
        <begin position="360"/>
        <end position="379"/>
    </location>
</feature>
<protein>
    <submittedName>
        <fullName evidence="11">TRAP transporter, DctM subunit</fullName>
    </submittedName>
</protein>
<comment type="subcellular location">
    <subcellularLocation>
        <location evidence="1 7">Cell inner membrane</location>
        <topology evidence="1 7">Multi-pass membrane protein</topology>
    </subcellularLocation>
</comment>
<keyword evidence="7" id="KW-0813">Transport</keyword>
<evidence type="ECO:0000256" key="6">
    <source>
        <dbReference type="ARBA" id="ARBA00023136"/>
    </source>
</evidence>
<organism evidence="11 12">
    <name type="scientific">Pseudoduganella namucuonensis</name>
    <dbReference type="NCBI Taxonomy" id="1035707"/>
    <lineage>
        <taxon>Bacteria</taxon>
        <taxon>Pseudomonadati</taxon>
        <taxon>Pseudomonadota</taxon>
        <taxon>Betaproteobacteria</taxon>
        <taxon>Burkholderiales</taxon>
        <taxon>Oxalobacteraceae</taxon>
        <taxon>Telluria group</taxon>
        <taxon>Pseudoduganella</taxon>
    </lineage>
</organism>
<feature type="transmembrane region" description="Helical" evidence="9">
    <location>
        <begin position="399"/>
        <end position="430"/>
    </location>
</feature>
<evidence type="ECO:0000256" key="5">
    <source>
        <dbReference type="ARBA" id="ARBA00022989"/>
    </source>
</evidence>
<evidence type="ECO:0000313" key="12">
    <source>
        <dbReference type="Proteomes" id="UP000199391"/>
    </source>
</evidence>
<evidence type="ECO:0000256" key="3">
    <source>
        <dbReference type="ARBA" id="ARBA00022519"/>
    </source>
</evidence>
<feature type="transmembrane region" description="Helical" evidence="9">
    <location>
        <begin position="191"/>
        <end position="210"/>
    </location>
</feature>
<feature type="transmembrane region" description="Helical" evidence="9">
    <location>
        <begin position="107"/>
        <end position="135"/>
    </location>
</feature>
<evidence type="ECO:0000256" key="2">
    <source>
        <dbReference type="ARBA" id="ARBA00022475"/>
    </source>
</evidence>
<comment type="function">
    <text evidence="7">Part of the tripartite ATP-independent periplasmic (TRAP) transport system.</text>
</comment>
<dbReference type="GO" id="GO:0022857">
    <property type="term" value="F:transmembrane transporter activity"/>
    <property type="evidence" value="ECO:0007669"/>
    <property type="project" value="UniProtKB-UniRule"/>
</dbReference>
<feature type="transmembrane region" description="Helical" evidence="9">
    <location>
        <begin position="258"/>
        <end position="278"/>
    </location>
</feature>
<dbReference type="GO" id="GO:0005886">
    <property type="term" value="C:plasma membrane"/>
    <property type="evidence" value="ECO:0007669"/>
    <property type="project" value="UniProtKB-SubCell"/>
</dbReference>
<accession>A0A1I7LTD7</accession>
<keyword evidence="4 9" id="KW-0812">Transmembrane</keyword>
<feature type="transmembrane region" description="Helical" evidence="9">
    <location>
        <begin position="147"/>
        <end position="171"/>
    </location>
</feature>
<feature type="region of interest" description="Disordered" evidence="8">
    <location>
        <begin position="535"/>
        <end position="575"/>
    </location>
</feature>
<dbReference type="PANTHER" id="PTHR33362:SF7">
    <property type="entry name" value="SLL1103 PROTEIN"/>
    <property type="match status" value="1"/>
</dbReference>
<gene>
    <name evidence="11" type="ORF">SAMN05216552_103731</name>
</gene>
<keyword evidence="12" id="KW-1185">Reference proteome</keyword>
<dbReference type="Pfam" id="PF06808">
    <property type="entry name" value="DctM"/>
    <property type="match status" value="2"/>
</dbReference>
<evidence type="ECO:0000256" key="7">
    <source>
        <dbReference type="RuleBase" id="RU369079"/>
    </source>
</evidence>
<dbReference type="Proteomes" id="UP000199391">
    <property type="component" value="Unassembled WGS sequence"/>
</dbReference>
<feature type="transmembrane region" description="Helical" evidence="9">
    <location>
        <begin position="12"/>
        <end position="41"/>
    </location>
</feature>
<dbReference type="InterPro" id="IPR010656">
    <property type="entry name" value="DctM"/>
</dbReference>
<feature type="transmembrane region" description="Helical" evidence="9">
    <location>
        <begin position="497"/>
        <end position="518"/>
    </location>
</feature>
<feature type="domain" description="TRAP C4-dicarboxylate transport system permease DctM subunit" evidence="10">
    <location>
        <begin position="313"/>
        <end position="520"/>
    </location>
</feature>
<evidence type="ECO:0000259" key="10">
    <source>
        <dbReference type="Pfam" id="PF06808"/>
    </source>
</evidence>
<reference evidence="12" key="1">
    <citation type="submission" date="2016-10" db="EMBL/GenBank/DDBJ databases">
        <authorList>
            <person name="Varghese N."/>
            <person name="Submissions S."/>
        </authorList>
    </citation>
    <scope>NUCLEOTIDE SEQUENCE [LARGE SCALE GENOMIC DNA]</scope>
    <source>
        <strain evidence="12">CGMCC 1.11014</strain>
    </source>
</reference>
<proteinExistence type="predicted"/>
<dbReference type="STRING" id="1035707.SAMN05216552_103731"/>
<feature type="transmembrane region" description="Helical" evidence="9">
    <location>
        <begin position="62"/>
        <end position="81"/>
    </location>
</feature>
<keyword evidence="2" id="KW-1003">Cell membrane</keyword>
<feature type="transmembrane region" description="Helical" evidence="9">
    <location>
        <begin position="321"/>
        <end position="339"/>
    </location>
</feature>
<feature type="domain" description="TRAP C4-dicarboxylate transport system permease DctM subunit" evidence="10">
    <location>
        <begin position="12"/>
        <end position="303"/>
    </location>
</feature>
<evidence type="ECO:0000313" key="11">
    <source>
        <dbReference type="EMBL" id="SFV12909.1"/>
    </source>
</evidence>
<dbReference type="InterPro" id="IPR004681">
    <property type="entry name" value="TRAP_DctM"/>
</dbReference>
<keyword evidence="5 9" id="KW-1133">Transmembrane helix</keyword>